<feature type="compositionally biased region" description="Low complexity" evidence="1">
    <location>
        <begin position="15"/>
        <end position="24"/>
    </location>
</feature>
<evidence type="ECO:0000313" key="2">
    <source>
        <dbReference type="EMBL" id="KII71619.1"/>
    </source>
</evidence>
<sequence length="109" mass="12436">MTRLVQRTPRDANTPLSSPNSLSSIGLPIKNTLSHRSEQFLQYDSGPDENRILIFSIQNNLELLRSSDCWCCDETFKTAPIIVFSTLRGTLQNKQYRSSESLWIITCQV</sequence>
<dbReference type="AlphaFoldDB" id="A0A0C2J1F1"/>
<evidence type="ECO:0000256" key="1">
    <source>
        <dbReference type="SAM" id="MobiDB-lite"/>
    </source>
</evidence>
<dbReference type="OrthoDB" id="2195098at2759"/>
<protein>
    <submittedName>
        <fullName evidence="2">Uncharacterized protein</fullName>
    </submittedName>
</protein>
<accession>A0A0C2J1F1</accession>
<dbReference type="Proteomes" id="UP000031668">
    <property type="component" value="Unassembled WGS sequence"/>
</dbReference>
<gene>
    <name evidence="2" type="ORF">RF11_15455</name>
</gene>
<feature type="region of interest" description="Disordered" evidence="1">
    <location>
        <begin position="1"/>
        <end position="24"/>
    </location>
</feature>
<comment type="caution">
    <text evidence="2">The sequence shown here is derived from an EMBL/GenBank/DDBJ whole genome shotgun (WGS) entry which is preliminary data.</text>
</comment>
<proteinExistence type="predicted"/>
<name>A0A0C2J1F1_THEKT</name>
<dbReference type="EMBL" id="JWZT01001699">
    <property type="protein sequence ID" value="KII71619.1"/>
    <property type="molecule type" value="Genomic_DNA"/>
</dbReference>
<reference evidence="2 3" key="1">
    <citation type="journal article" date="2014" name="Genome Biol. Evol.">
        <title>The genome of the myxosporean Thelohanellus kitauei shows adaptations to nutrient acquisition within its fish host.</title>
        <authorList>
            <person name="Yang Y."/>
            <person name="Xiong J."/>
            <person name="Zhou Z."/>
            <person name="Huo F."/>
            <person name="Miao W."/>
            <person name="Ran C."/>
            <person name="Liu Y."/>
            <person name="Zhang J."/>
            <person name="Feng J."/>
            <person name="Wang M."/>
            <person name="Wang M."/>
            <person name="Wang L."/>
            <person name="Yao B."/>
        </authorList>
    </citation>
    <scope>NUCLEOTIDE SEQUENCE [LARGE SCALE GENOMIC DNA]</scope>
    <source>
        <strain evidence="2">Wuqing</strain>
    </source>
</reference>
<organism evidence="2 3">
    <name type="scientific">Thelohanellus kitauei</name>
    <name type="common">Myxosporean</name>
    <dbReference type="NCBI Taxonomy" id="669202"/>
    <lineage>
        <taxon>Eukaryota</taxon>
        <taxon>Metazoa</taxon>
        <taxon>Cnidaria</taxon>
        <taxon>Myxozoa</taxon>
        <taxon>Myxosporea</taxon>
        <taxon>Bivalvulida</taxon>
        <taxon>Platysporina</taxon>
        <taxon>Myxobolidae</taxon>
        <taxon>Thelohanellus</taxon>
    </lineage>
</organism>
<keyword evidence="3" id="KW-1185">Reference proteome</keyword>
<evidence type="ECO:0000313" key="3">
    <source>
        <dbReference type="Proteomes" id="UP000031668"/>
    </source>
</evidence>